<gene>
    <name evidence="2" type="ORF">MNBD_BACTEROID03-1624</name>
</gene>
<proteinExistence type="predicted"/>
<evidence type="ECO:0000259" key="1">
    <source>
        <dbReference type="PROSITE" id="PS50164"/>
    </source>
</evidence>
<sequence>MHFLYILLSPSLDKYYVGETSDPKHRLYQHNNHQFKKGFTKAAEDWAIVLQRKCSDKQEALYLERFIKRMKNRKFT</sequence>
<feature type="domain" description="GIY-YIG" evidence="1">
    <location>
        <begin position="1"/>
        <end position="76"/>
    </location>
</feature>
<reference evidence="2" key="1">
    <citation type="submission" date="2018-06" db="EMBL/GenBank/DDBJ databases">
        <authorList>
            <person name="Zhirakovskaya E."/>
        </authorList>
    </citation>
    <scope>NUCLEOTIDE SEQUENCE</scope>
</reference>
<dbReference type="SUPFAM" id="SSF82771">
    <property type="entry name" value="GIY-YIG endonuclease"/>
    <property type="match status" value="1"/>
</dbReference>
<dbReference type="CDD" id="cd10449">
    <property type="entry name" value="GIY-YIG_SLX1_like"/>
    <property type="match status" value="1"/>
</dbReference>
<dbReference type="PANTHER" id="PTHR34477:SF1">
    <property type="entry name" value="UPF0213 PROTEIN YHBQ"/>
    <property type="match status" value="1"/>
</dbReference>
<dbReference type="PANTHER" id="PTHR34477">
    <property type="entry name" value="UPF0213 PROTEIN YHBQ"/>
    <property type="match status" value="1"/>
</dbReference>
<dbReference type="InterPro" id="IPR035901">
    <property type="entry name" value="GIY-YIG_endonuc_sf"/>
</dbReference>
<dbReference type="InterPro" id="IPR000305">
    <property type="entry name" value="GIY-YIG_endonuc"/>
</dbReference>
<feature type="non-terminal residue" evidence="2">
    <location>
        <position position="76"/>
    </location>
</feature>
<protein>
    <recommendedName>
        <fullName evidence="1">GIY-YIG domain-containing protein</fullName>
    </recommendedName>
</protein>
<dbReference type="Gene3D" id="3.40.1440.10">
    <property type="entry name" value="GIY-YIG endonuclease"/>
    <property type="match status" value="1"/>
</dbReference>
<dbReference type="PROSITE" id="PS50164">
    <property type="entry name" value="GIY_YIG"/>
    <property type="match status" value="1"/>
</dbReference>
<dbReference type="AlphaFoldDB" id="A0A3B0T985"/>
<dbReference type="EMBL" id="UOEL01000119">
    <property type="protein sequence ID" value="VAW14618.1"/>
    <property type="molecule type" value="Genomic_DNA"/>
</dbReference>
<accession>A0A3B0T985</accession>
<dbReference type="InterPro" id="IPR050190">
    <property type="entry name" value="UPF0213_domain"/>
</dbReference>
<evidence type="ECO:0000313" key="2">
    <source>
        <dbReference type="EMBL" id="VAW14618.1"/>
    </source>
</evidence>
<organism evidence="2">
    <name type="scientific">hydrothermal vent metagenome</name>
    <dbReference type="NCBI Taxonomy" id="652676"/>
    <lineage>
        <taxon>unclassified sequences</taxon>
        <taxon>metagenomes</taxon>
        <taxon>ecological metagenomes</taxon>
    </lineage>
</organism>
<name>A0A3B0T985_9ZZZZ</name>
<dbReference type="Pfam" id="PF01541">
    <property type="entry name" value="GIY-YIG"/>
    <property type="match status" value="1"/>
</dbReference>